<sequence>MTNTLNSKKVIITGASSGIGERLAWHVAKQGGVPILLARRGERLKQMIEQIEKDTGVAGYADSCDLSDRADIDRAFRAIKETIGDVDALINNAGFGIFESVEMTELDQYESMFQVNVLGLIQCVKAILPSFVSRGGHIVNIASQAGKMSTPKASGYAASKHAVLGFTNALRLEVKSKGVFVTGVNLGPVRTNFFDQADPEGNYQKSVERFMLDPDTVAQKVVKHLFTPKREINLPSWMEAGSKLYQLMPGLTEKLMRKQFEKK</sequence>
<dbReference type="STRING" id="1385513.N780_13005"/>
<reference evidence="4 5" key="1">
    <citation type="submission" date="2013-08" db="EMBL/GenBank/DDBJ databases">
        <title>Genome of Pontibacillus chungwhensis.</title>
        <authorList>
            <person name="Wang Q."/>
            <person name="Wang G."/>
        </authorList>
    </citation>
    <scope>NUCLEOTIDE SEQUENCE [LARGE SCALE GENOMIC DNA]</scope>
    <source>
        <strain evidence="4 5">BH030062</strain>
    </source>
</reference>
<gene>
    <name evidence="4" type="ORF">N780_13005</name>
</gene>
<dbReference type="InterPro" id="IPR020904">
    <property type="entry name" value="Sc_DH/Rdtase_CS"/>
</dbReference>
<accession>A0A0A2UY40</accession>
<evidence type="ECO:0000256" key="2">
    <source>
        <dbReference type="ARBA" id="ARBA00023002"/>
    </source>
</evidence>
<dbReference type="SUPFAM" id="SSF51735">
    <property type="entry name" value="NAD(P)-binding Rossmann-fold domains"/>
    <property type="match status" value="1"/>
</dbReference>
<name>A0A0A2UY40_9BACI</name>
<dbReference type="eggNOG" id="COG0300">
    <property type="taxonomic scope" value="Bacteria"/>
</dbReference>
<comment type="caution">
    <text evidence="4">The sequence shown here is derived from an EMBL/GenBank/DDBJ whole genome shotgun (WGS) entry which is preliminary data.</text>
</comment>
<evidence type="ECO:0000313" key="5">
    <source>
        <dbReference type="Proteomes" id="UP000030153"/>
    </source>
</evidence>
<dbReference type="Pfam" id="PF00106">
    <property type="entry name" value="adh_short"/>
    <property type="match status" value="1"/>
</dbReference>
<evidence type="ECO:0000256" key="3">
    <source>
        <dbReference type="RuleBase" id="RU000363"/>
    </source>
</evidence>
<proteinExistence type="inferred from homology"/>
<dbReference type="PIRSF" id="PIRSF000126">
    <property type="entry name" value="11-beta-HSD1"/>
    <property type="match status" value="1"/>
</dbReference>
<dbReference type="InterPro" id="IPR002347">
    <property type="entry name" value="SDR_fam"/>
</dbReference>
<comment type="similarity">
    <text evidence="1 3">Belongs to the short-chain dehydrogenases/reductases (SDR) family.</text>
</comment>
<dbReference type="PRINTS" id="PR00081">
    <property type="entry name" value="GDHRDH"/>
</dbReference>
<dbReference type="GO" id="GO:0016020">
    <property type="term" value="C:membrane"/>
    <property type="evidence" value="ECO:0007669"/>
    <property type="project" value="TreeGrafter"/>
</dbReference>
<dbReference type="PROSITE" id="PS00061">
    <property type="entry name" value="ADH_SHORT"/>
    <property type="match status" value="1"/>
</dbReference>
<organism evidence="4 5">
    <name type="scientific">Pontibacillus chungwhensis BH030062</name>
    <dbReference type="NCBI Taxonomy" id="1385513"/>
    <lineage>
        <taxon>Bacteria</taxon>
        <taxon>Bacillati</taxon>
        <taxon>Bacillota</taxon>
        <taxon>Bacilli</taxon>
        <taxon>Bacillales</taxon>
        <taxon>Bacillaceae</taxon>
        <taxon>Pontibacillus</taxon>
    </lineage>
</organism>
<dbReference type="PANTHER" id="PTHR44196">
    <property type="entry name" value="DEHYDROGENASE/REDUCTASE SDR FAMILY MEMBER 7B"/>
    <property type="match status" value="1"/>
</dbReference>
<dbReference type="PRINTS" id="PR00080">
    <property type="entry name" value="SDRFAMILY"/>
</dbReference>
<dbReference type="AlphaFoldDB" id="A0A0A2UY40"/>
<dbReference type="InterPro" id="IPR036291">
    <property type="entry name" value="NAD(P)-bd_dom_sf"/>
</dbReference>
<keyword evidence="2" id="KW-0560">Oxidoreductase</keyword>
<protein>
    <submittedName>
        <fullName evidence="4">Oxidoreductase</fullName>
    </submittedName>
</protein>
<dbReference type="Gene3D" id="3.40.50.720">
    <property type="entry name" value="NAD(P)-binding Rossmann-like Domain"/>
    <property type="match status" value="1"/>
</dbReference>
<evidence type="ECO:0000313" key="4">
    <source>
        <dbReference type="EMBL" id="KGP93212.1"/>
    </source>
</evidence>
<dbReference type="Proteomes" id="UP000030153">
    <property type="component" value="Unassembled WGS sequence"/>
</dbReference>
<dbReference type="PANTHER" id="PTHR44196:SF1">
    <property type="entry name" value="DEHYDROGENASE_REDUCTASE SDR FAMILY MEMBER 7B"/>
    <property type="match status" value="1"/>
</dbReference>
<keyword evidence="5" id="KW-1185">Reference proteome</keyword>
<dbReference type="GO" id="GO:0016491">
    <property type="term" value="F:oxidoreductase activity"/>
    <property type="evidence" value="ECO:0007669"/>
    <property type="project" value="UniProtKB-KW"/>
</dbReference>
<evidence type="ECO:0000256" key="1">
    <source>
        <dbReference type="ARBA" id="ARBA00006484"/>
    </source>
</evidence>
<dbReference type="EMBL" id="AVBG01000001">
    <property type="protein sequence ID" value="KGP93212.1"/>
    <property type="molecule type" value="Genomic_DNA"/>
</dbReference>